<evidence type="ECO:0000259" key="2">
    <source>
        <dbReference type="Pfam" id="PF01579"/>
    </source>
</evidence>
<gene>
    <name evidence="3" type="ORF">L3Y34_009278</name>
</gene>
<keyword evidence="1" id="KW-1133">Transmembrane helix</keyword>
<evidence type="ECO:0000313" key="3">
    <source>
        <dbReference type="EMBL" id="ULT91556.1"/>
    </source>
</evidence>
<dbReference type="Proteomes" id="UP000827892">
    <property type="component" value="Chromosome V"/>
</dbReference>
<proteinExistence type="predicted"/>
<accession>A0AAE9A4Y4</accession>
<keyword evidence="1" id="KW-0472">Membrane</keyword>
<name>A0AAE9A4Y4_CAEBR</name>
<dbReference type="AlphaFoldDB" id="A0AAE9A4Y4"/>
<dbReference type="PANTHER" id="PTHR31897:SF2">
    <property type="entry name" value="DUF19 DOMAIN-CONTAINING PROTEIN"/>
    <property type="match status" value="1"/>
</dbReference>
<protein>
    <recommendedName>
        <fullName evidence="2">T20D4.11-like domain-containing protein</fullName>
    </recommendedName>
</protein>
<evidence type="ECO:0000313" key="4">
    <source>
        <dbReference type="Proteomes" id="UP000827892"/>
    </source>
</evidence>
<organism evidence="3 4">
    <name type="scientific">Caenorhabditis briggsae</name>
    <dbReference type="NCBI Taxonomy" id="6238"/>
    <lineage>
        <taxon>Eukaryota</taxon>
        <taxon>Metazoa</taxon>
        <taxon>Ecdysozoa</taxon>
        <taxon>Nematoda</taxon>
        <taxon>Chromadorea</taxon>
        <taxon>Rhabditida</taxon>
        <taxon>Rhabditina</taxon>
        <taxon>Rhabditomorpha</taxon>
        <taxon>Rhabditoidea</taxon>
        <taxon>Rhabditidae</taxon>
        <taxon>Peloderinae</taxon>
        <taxon>Caenorhabditis</taxon>
    </lineage>
</organism>
<dbReference type="InterPro" id="IPR002542">
    <property type="entry name" value="T20D4.11-like_dom"/>
</dbReference>
<dbReference type="EMBL" id="CP090895">
    <property type="protein sequence ID" value="ULT91556.1"/>
    <property type="molecule type" value="Genomic_DNA"/>
</dbReference>
<sequence>MCSPACIRVTIRILKILGYIIFGILAITSALCFLCVSYVTLLIMLPPLERVHIHYMTKLTRYLGYDNYERWDPNAKFSAWGAPYDAACGEIRMVLLKLDCMEPANTCMEKIVMFERDEWIRMNRSVQEKIFHNVSKECFQAMNDPIIRNQSFYHGRDCFMNVSREFCALDILYYLDSYYEFFLKFAMTPTQDGCGIYEKILSLDCQDSMEDFRESVVRLKLGNQTKDDYLEVAKLCDEMQNCINNLTTSCAISLEFKRKTKEYCEKIHFLASPFWQCIQRLKTENVKPDLMKYVCLIGHELSDDSTACQRFSGSSECIEGFMMDQCGFESVEGFEDSLTYLLEMWDC</sequence>
<keyword evidence="1" id="KW-0812">Transmembrane</keyword>
<reference evidence="3 4" key="1">
    <citation type="submission" date="2022-02" db="EMBL/GenBank/DDBJ databases">
        <title>Chromosome-level reference genomes for two strains of Caenorhabditis briggsae: an improved platform for comparative genomics.</title>
        <authorList>
            <person name="Stevens L."/>
            <person name="Andersen E.C."/>
        </authorList>
    </citation>
    <scope>NUCLEOTIDE SEQUENCE [LARGE SCALE GENOMIC DNA]</scope>
    <source>
        <strain evidence="3">QX1410_ONT</strain>
        <tissue evidence="3">Whole-organism</tissue>
    </source>
</reference>
<dbReference type="Pfam" id="PF01579">
    <property type="entry name" value="DUF19"/>
    <property type="match status" value="1"/>
</dbReference>
<feature type="transmembrane region" description="Helical" evidence="1">
    <location>
        <begin position="16"/>
        <end position="45"/>
    </location>
</feature>
<dbReference type="PANTHER" id="PTHR31897">
    <property type="entry name" value="PROTEIN CBG17011-RELATED"/>
    <property type="match status" value="1"/>
</dbReference>
<evidence type="ECO:0000256" key="1">
    <source>
        <dbReference type="SAM" id="Phobius"/>
    </source>
</evidence>
<feature type="domain" description="T20D4.11-like" evidence="2">
    <location>
        <begin position="197"/>
        <end position="345"/>
    </location>
</feature>